<evidence type="ECO:0000313" key="3">
    <source>
        <dbReference type="EMBL" id="KAJ6261055.1"/>
    </source>
</evidence>
<dbReference type="Proteomes" id="UP001221413">
    <property type="component" value="Unassembled WGS sequence"/>
</dbReference>
<proteinExistence type="predicted"/>
<feature type="signal peptide" evidence="2">
    <location>
        <begin position="1"/>
        <end position="19"/>
    </location>
</feature>
<name>A0AAD6NK65_DREDA</name>
<organism evidence="3 4">
    <name type="scientific">Drechslerella dactyloides</name>
    <name type="common">Nematode-trapping fungus</name>
    <name type="synonym">Arthrobotrys dactyloides</name>
    <dbReference type="NCBI Taxonomy" id="74499"/>
    <lineage>
        <taxon>Eukaryota</taxon>
        <taxon>Fungi</taxon>
        <taxon>Dikarya</taxon>
        <taxon>Ascomycota</taxon>
        <taxon>Pezizomycotina</taxon>
        <taxon>Orbiliomycetes</taxon>
        <taxon>Orbiliales</taxon>
        <taxon>Orbiliaceae</taxon>
        <taxon>Drechslerella</taxon>
    </lineage>
</organism>
<feature type="chain" id="PRO_5042269979" evidence="2">
    <location>
        <begin position="20"/>
        <end position="388"/>
    </location>
</feature>
<evidence type="ECO:0000313" key="4">
    <source>
        <dbReference type="Proteomes" id="UP001221413"/>
    </source>
</evidence>
<gene>
    <name evidence="3" type="ORF">Dda_3720</name>
</gene>
<reference evidence="3" key="1">
    <citation type="submission" date="2023-01" db="EMBL/GenBank/DDBJ databases">
        <title>The chitinases involved in constricting ring structure development in the nematode-trapping fungus Drechslerella dactyloides.</title>
        <authorList>
            <person name="Wang R."/>
            <person name="Zhang L."/>
            <person name="Tang P."/>
            <person name="Li S."/>
            <person name="Liang L."/>
        </authorList>
    </citation>
    <scope>NUCLEOTIDE SEQUENCE</scope>
    <source>
        <strain evidence="3">YMF1.00031</strain>
    </source>
</reference>
<keyword evidence="4" id="KW-1185">Reference proteome</keyword>
<sequence length="388" mass="41604">MSLARGLLLVGWLSCLAAALPVARPQGSEIDLSISEYSDADESLTPPSQNSLPSLRDEQPVIRRRPGVVNLNAQSRSQPFSNFYMNTAQAISNTPFGFYDTDLDSSPNTVINTPPTVGLRAIISDGEEIRQDARQGSRGYQVYASGMNTKPSQAFAPAFGNSNIKQSSIFGGGATGTTNTPQQQSWRTPVTAIDQGEEQQSETVSSVPPISNYEPVTTPEKDVWGRLAGQSPFRFGTSRDRITPPLAWLSNGAGGRRPPPETERELELLDLDEVLQGIMTEEDDVSERAKLSCEITEEGEYCDEQVSMPLARPVSGYGTFEVRHPGRVGLAGAPTAEDNIVQEVDALKAVITPQAAGGNGLGRTLGYGLGPGRLGAGPRMGTMAETYR</sequence>
<dbReference type="EMBL" id="JAQGDS010000004">
    <property type="protein sequence ID" value="KAJ6261055.1"/>
    <property type="molecule type" value="Genomic_DNA"/>
</dbReference>
<evidence type="ECO:0000256" key="1">
    <source>
        <dbReference type="SAM" id="MobiDB-lite"/>
    </source>
</evidence>
<evidence type="ECO:0000256" key="2">
    <source>
        <dbReference type="SAM" id="SignalP"/>
    </source>
</evidence>
<keyword evidence="2" id="KW-0732">Signal</keyword>
<comment type="caution">
    <text evidence="3">The sequence shown here is derived from an EMBL/GenBank/DDBJ whole genome shotgun (WGS) entry which is preliminary data.</text>
</comment>
<feature type="region of interest" description="Disordered" evidence="1">
    <location>
        <begin position="195"/>
        <end position="216"/>
    </location>
</feature>
<dbReference type="AlphaFoldDB" id="A0AAD6NK65"/>
<protein>
    <submittedName>
        <fullName evidence="3">Uncharacterized protein</fullName>
    </submittedName>
</protein>
<accession>A0AAD6NK65</accession>